<dbReference type="Gene3D" id="3.30.70.240">
    <property type="match status" value="1"/>
</dbReference>
<dbReference type="Proteomes" id="UP000319424">
    <property type="component" value="Unassembled WGS sequence"/>
</dbReference>
<feature type="region of interest" description="Disordered" evidence="1">
    <location>
        <begin position="133"/>
        <end position="165"/>
    </location>
</feature>
<dbReference type="OrthoDB" id="2107716at2"/>
<reference evidence="2 3" key="1">
    <citation type="submission" date="2019-07" db="EMBL/GenBank/DDBJ databases">
        <title>Criibacterium bergeronii gen. nov., sp. nov. isolated from human clinical samples.</title>
        <authorList>
            <person name="Maheux A.F."/>
            <person name="Boudreau D.K."/>
            <person name="Berube E."/>
            <person name="Brodeur S."/>
            <person name="Bernard K.A."/>
            <person name="Abed J.Y."/>
            <person name="Ducrey E."/>
            <person name="Guay E.F."/>
            <person name="Raymond F."/>
            <person name="Corbeil J."/>
            <person name="Domingo M.-C."/>
            <person name="Roy P.H."/>
            <person name="Boissinot M."/>
            <person name="Tocheva E.I."/>
            <person name="Omar R.F."/>
        </authorList>
    </citation>
    <scope>NUCLEOTIDE SEQUENCE [LARGE SCALE GENOMIC DNA]</scope>
    <source>
        <strain evidence="2 3">CCRI-24246</strain>
    </source>
</reference>
<accession>A0A552UXL4</accession>
<dbReference type="RefSeq" id="WP_144398819.1">
    <property type="nucleotide sequence ID" value="NZ_VJXW01000023.1"/>
</dbReference>
<evidence type="ECO:0000313" key="3">
    <source>
        <dbReference type="Proteomes" id="UP000319424"/>
    </source>
</evidence>
<sequence length="165" mass="19539">MKKGVSITFDFEIKSLQKYYSYTSPKNAYKIISDYLLQNGFEKTKDSDYISYNSNKNKSYEILKQFAKSNKWFTPSLTKLAITPINQIWDLSEDYKILYNDEGFIKQKDQEYLKNIKATEKLNTVSTRPSMLKRLSKNKEKLKNQKDNSKEIKTIEKSKNIKKDR</sequence>
<gene>
    <name evidence="2" type="ORF">FL857_10850</name>
</gene>
<feature type="compositionally biased region" description="Basic and acidic residues" evidence="1">
    <location>
        <begin position="137"/>
        <end position="165"/>
    </location>
</feature>
<name>A0A552UXL4_9FIRM</name>
<comment type="caution">
    <text evidence="2">The sequence shown here is derived from an EMBL/GenBank/DDBJ whole genome shotgun (WGS) entry which is preliminary data.</text>
</comment>
<proteinExistence type="predicted"/>
<evidence type="ECO:0000256" key="1">
    <source>
        <dbReference type="SAM" id="MobiDB-lite"/>
    </source>
</evidence>
<evidence type="ECO:0000313" key="2">
    <source>
        <dbReference type="EMBL" id="TRW22900.1"/>
    </source>
</evidence>
<dbReference type="EMBL" id="VJXW01000023">
    <property type="protein sequence ID" value="TRW22900.1"/>
    <property type="molecule type" value="Genomic_DNA"/>
</dbReference>
<organism evidence="2 3">
    <name type="scientific">Criibacterium bergeronii</name>
    <dbReference type="NCBI Taxonomy" id="1871336"/>
    <lineage>
        <taxon>Bacteria</taxon>
        <taxon>Bacillati</taxon>
        <taxon>Bacillota</taxon>
        <taxon>Clostridia</taxon>
        <taxon>Peptostreptococcales</taxon>
        <taxon>Filifactoraceae</taxon>
        <taxon>Criibacterium</taxon>
    </lineage>
</organism>
<dbReference type="AlphaFoldDB" id="A0A552UXL4"/>
<protein>
    <submittedName>
        <fullName evidence="2">Uncharacterized protein</fullName>
    </submittedName>
</protein>